<keyword evidence="4" id="KW-0378">Hydrolase</keyword>
<feature type="domain" description="LD-carboxypeptidase C-terminal" evidence="7">
    <location>
        <begin position="181"/>
        <end position="296"/>
    </location>
</feature>
<dbReference type="Gene3D" id="3.40.50.10740">
    <property type="entry name" value="Class I glutamine amidotransferase-like"/>
    <property type="match status" value="1"/>
</dbReference>
<dbReference type="GO" id="GO:0006508">
    <property type="term" value="P:proteolysis"/>
    <property type="evidence" value="ECO:0007669"/>
    <property type="project" value="UniProtKB-KW"/>
</dbReference>
<evidence type="ECO:0000256" key="5">
    <source>
        <dbReference type="ARBA" id="ARBA00022825"/>
    </source>
</evidence>
<evidence type="ECO:0000256" key="4">
    <source>
        <dbReference type="ARBA" id="ARBA00022801"/>
    </source>
</evidence>
<evidence type="ECO:0000313" key="8">
    <source>
        <dbReference type="EMBL" id="TNJ37613.1"/>
    </source>
</evidence>
<reference evidence="8 9" key="1">
    <citation type="submission" date="2019-05" db="EMBL/GenBank/DDBJ databases">
        <title>Draft Whole-Genome sequence of the green sulfur bacterium Prosthecochloris vibrioformis DSM 260.</title>
        <authorList>
            <person name="Meyer T.E."/>
            <person name="Kyndt J.A."/>
        </authorList>
    </citation>
    <scope>NUCLEOTIDE SEQUENCE [LARGE SCALE GENOMIC DNA]</scope>
    <source>
        <strain evidence="8 9">DSM 260</strain>
    </source>
</reference>
<dbReference type="InterPro" id="IPR003507">
    <property type="entry name" value="S66_fam"/>
</dbReference>
<dbReference type="InterPro" id="IPR027478">
    <property type="entry name" value="LdcA_N"/>
</dbReference>
<dbReference type="PIRSF" id="PIRSF028757">
    <property type="entry name" value="LD-carboxypeptidase"/>
    <property type="match status" value="1"/>
</dbReference>
<evidence type="ECO:0000256" key="2">
    <source>
        <dbReference type="ARBA" id="ARBA00022645"/>
    </source>
</evidence>
<dbReference type="Pfam" id="PF02016">
    <property type="entry name" value="Peptidase_S66"/>
    <property type="match status" value="1"/>
</dbReference>
<comment type="similarity">
    <text evidence="1">Belongs to the peptidase S66 family.</text>
</comment>
<evidence type="ECO:0000256" key="3">
    <source>
        <dbReference type="ARBA" id="ARBA00022670"/>
    </source>
</evidence>
<dbReference type="InterPro" id="IPR027461">
    <property type="entry name" value="Carboxypeptidase_A_C_sf"/>
</dbReference>
<dbReference type="CDD" id="cd07025">
    <property type="entry name" value="Peptidase_S66"/>
    <property type="match status" value="1"/>
</dbReference>
<dbReference type="RefSeq" id="WP_139625973.1">
    <property type="nucleotide sequence ID" value="NZ_VDCI01000001.1"/>
</dbReference>
<sequence length="314" mass="34560">MDRLLPKALRLGDTIGLVSPSSPSPDLQRIEKAVAYLERLGYRVMPARHFNTHAENRCDLDRQKIQDLHDMFSNNTVRAIFCLRGGSGSSRLLKALDYDIIARNPKILAGYSDITALSLAIYAKTGMVTFSGPMLATELHSPTPFTEENFWKILTSPGKHHEIAAHPDHPMTLFTPGTALGTLLAGNLTVLDGLVGTPFMPSMRESLLLVEDINEEPYRVDRLLAHLDNAYLLDHVSGLLYGQFRRDPLHPDEGGPLLDILEFYARKIKPGSPCAAGFSYGHTDLLLTLPVGAHCRYSVTDKGISISTMAPVTT</sequence>
<name>A0A5C4S285_PROVB</name>
<keyword evidence="3" id="KW-0645">Protease</keyword>
<dbReference type="GO" id="GO:0008236">
    <property type="term" value="F:serine-type peptidase activity"/>
    <property type="evidence" value="ECO:0007669"/>
    <property type="project" value="UniProtKB-KW"/>
</dbReference>
<dbReference type="PANTHER" id="PTHR30237:SF2">
    <property type="entry name" value="MUREIN TETRAPEPTIDE CARBOXYPEPTIDASE"/>
    <property type="match status" value="1"/>
</dbReference>
<dbReference type="SUPFAM" id="SSF52317">
    <property type="entry name" value="Class I glutamine amidotransferase-like"/>
    <property type="match status" value="1"/>
</dbReference>
<evidence type="ECO:0000259" key="7">
    <source>
        <dbReference type="Pfam" id="PF17676"/>
    </source>
</evidence>
<protein>
    <submittedName>
        <fullName evidence="8">LD-carboxypeptidase</fullName>
    </submittedName>
</protein>
<accession>A0A5C4S285</accession>
<dbReference type="Gene3D" id="3.50.30.60">
    <property type="entry name" value="LD-carboxypeptidase A C-terminal domain-like"/>
    <property type="match status" value="1"/>
</dbReference>
<evidence type="ECO:0000256" key="1">
    <source>
        <dbReference type="ARBA" id="ARBA00010233"/>
    </source>
</evidence>
<evidence type="ECO:0000259" key="6">
    <source>
        <dbReference type="Pfam" id="PF02016"/>
    </source>
</evidence>
<evidence type="ECO:0000313" key="9">
    <source>
        <dbReference type="Proteomes" id="UP000309544"/>
    </source>
</evidence>
<dbReference type="InterPro" id="IPR029062">
    <property type="entry name" value="Class_I_gatase-like"/>
</dbReference>
<comment type="caution">
    <text evidence="8">The sequence shown here is derived from an EMBL/GenBank/DDBJ whole genome shotgun (WGS) entry which is preliminary data.</text>
</comment>
<dbReference type="InterPro" id="IPR040921">
    <property type="entry name" value="Peptidase_S66C"/>
</dbReference>
<dbReference type="SUPFAM" id="SSF141986">
    <property type="entry name" value="LD-carboxypeptidase A C-terminal domain-like"/>
    <property type="match status" value="1"/>
</dbReference>
<proteinExistence type="inferred from homology"/>
<keyword evidence="5" id="KW-0720">Serine protease</keyword>
<keyword evidence="9" id="KW-1185">Reference proteome</keyword>
<dbReference type="AlphaFoldDB" id="A0A5C4S285"/>
<dbReference type="Proteomes" id="UP000309544">
    <property type="component" value="Unassembled WGS sequence"/>
</dbReference>
<feature type="domain" description="LD-carboxypeptidase N-terminal" evidence="6">
    <location>
        <begin position="15"/>
        <end position="132"/>
    </location>
</feature>
<dbReference type="GO" id="GO:0004180">
    <property type="term" value="F:carboxypeptidase activity"/>
    <property type="evidence" value="ECO:0007669"/>
    <property type="project" value="UniProtKB-KW"/>
</dbReference>
<dbReference type="PANTHER" id="PTHR30237">
    <property type="entry name" value="MURAMOYLTETRAPEPTIDE CARBOXYPEPTIDASE"/>
    <property type="match status" value="1"/>
</dbReference>
<gene>
    <name evidence="8" type="ORF">FGF68_00045</name>
</gene>
<dbReference type="EMBL" id="VDCI01000001">
    <property type="protein sequence ID" value="TNJ37613.1"/>
    <property type="molecule type" value="Genomic_DNA"/>
</dbReference>
<dbReference type="InterPro" id="IPR040449">
    <property type="entry name" value="Peptidase_S66_N"/>
</dbReference>
<organism evidence="8 9">
    <name type="scientific">Prosthecochloris vibrioformis</name>
    <name type="common">Chlorobium vibrioforme</name>
    <dbReference type="NCBI Taxonomy" id="1098"/>
    <lineage>
        <taxon>Bacteria</taxon>
        <taxon>Pseudomonadati</taxon>
        <taxon>Chlorobiota</taxon>
        <taxon>Chlorobiia</taxon>
        <taxon>Chlorobiales</taxon>
        <taxon>Chlorobiaceae</taxon>
        <taxon>Prosthecochloris</taxon>
    </lineage>
</organism>
<keyword evidence="2 8" id="KW-0121">Carboxypeptidase</keyword>
<dbReference type="Pfam" id="PF17676">
    <property type="entry name" value="Peptidase_S66C"/>
    <property type="match status" value="1"/>
</dbReference>